<feature type="domain" description="Helicase ATP-binding" evidence="16">
    <location>
        <begin position="482"/>
        <end position="659"/>
    </location>
</feature>
<dbReference type="SUPFAM" id="SSF46785">
    <property type="entry name" value="Winged helix' DNA-binding domain"/>
    <property type="match status" value="1"/>
</dbReference>
<dbReference type="GO" id="GO:0000724">
    <property type="term" value="P:double-strand break repair via homologous recombination"/>
    <property type="evidence" value="ECO:0007669"/>
    <property type="project" value="UniProtKB-ARBA"/>
</dbReference>
<keyword evidence="6 14" id="KW-0347">Helicase</keyword>
<evidence type="ECO:0000256" key="6">
    <source>
        <dbReference type="ARBA" id="ARBA00022806"/>
    </source>
</evidence>
<protein>
    <recommendedName>
        <fullName evidence="14">ATP-dependent DNA helicase</fullName>
        <ecNumber evidence="14">5.6.2.4</ecNumber>
    </recommendedName>
</protein>
<dbReference type="CDD" id="cd17920">
    <property type="entry name" value="DEXHc_RecQ"/>
    <property type="match status" value="1"/>
</dbReference>
<dbReference type="InterPro" id="IPR011545">
    <property type="entry name" value="DEAD/DEAH_box_helicase_dom"/>
</dbReference>
<dbReference type="PROSITE" id="PS00690">
    <property type="entry name" value="DEAH_ATP_HELICASE"/>
    <property type="match status" value="1"/>
</dbReference>
<dbReference type="AlphaFoldDB" id="A0A9W4XB52"/>
<reference evidence="18" key="1">
    <citation type="submission" date="2022-12" db="EMBL/GenBank/DDBJ databases">
        <authorList>
            <person name="Brejova B."/>
        </authorList>
    </citation>
    <scope>NUCLEOTIDE SEQUENCE</scope>
</reference>
<feature type="compositionally biased region" description="Basic and acidic residues" evidence="15">
    <location>
        <begin position="314"/>
        <end position="323"/>
    </location>
</feature>
<organism evidence="18 19">
    <name type="scientific">Candida verbasci</name>
    <dbReference type="NCBI Taxonomy" id="1227364"/>
    <lineage>
        <taxon>Eukaryota</taxon>
        <taxon>Fungi</taxon>
        <taxon>Dikarya</taxon>
        <taxon>Ascomycota</taxon>
        <taxon>Saccharomycotina</taxon>
        <taxon>Pichiomycetes</taxon>
        <taxon>Debaryomycetaceae</taxon>
        <taxon>Candida/Lodderomyces clade</taxon>
        <taxon>Candida</taxon>
    </lineage>
</organism>
<dbReference type="InterPro" id="IPR002464">
    <property type="entry name" value="DNA/RNA_helicase_DEAH_CS"/>
</dbReference>
<dbReference type="GO" id="GO:0005634">
    <property type="term" value="C:nucleus"/>
    <property type="evidence" value="ECO:0007669"/>
    <property type="project" value="UniProtKB-SubCell"/>
</dbReference>
<dbReference type="Gene3D" id="3.40.50.300">
    <property type="entry name" value="P-loop containing nucleotide triphosphate hydrolases"/>
    <property type="match status" value="2"/>
</dbReference>
<dbReference type="PANTHER" id="PTHR13710">
    <property type="entry name" value="DNA HELICASE RECQ FAMILY MEMBER"/>
    <property type="match status" value="1"/>
</dbReference>
<evidence type="ECO:0000256" key="3">
    <source>
        <dbReference type="ARBA" id="ARBA00022741"/>
    </source>
</evidence>
<dbReference type="GO" id="GO:0043138">
    <property type="term" value="F:3'-5' DNA helicase activity"/>
    <property type="evidence" value="ECO:0007669"/>
    <property type="project" value="UniProtKB-EC"/>
</dbReference>
<dbReference type="PANTHER" id="PTHR13710:SF153">
    <property type="entry name" value="RECQ-LIKE DNA HELICASE BLM"/>
    <property type="match status" value="1"/>
</dbReference>
<dbReference type="NCBIfam" id="TIGR00614">
    <property type="entry name" value="recQ_fam"/>
    <property type="match status" value="1"/>
</dbReference>
<dbReference type="Proteomes" id="UP001152885">
    <property type="component" value="Unassembled WGS sequence"/>
</dbReference>
<dbReference type="SUPFAM" id="SSF52540">
    <property type="entry name" value="P-loop containing nucleoside triphosphate hydrolases"/>
    <property type="match status" value="2"/>
</dbReference>
<feature type="compositionally biased region" description="Polar residues" evidence="15">
    <location>
        <begin position="89"/>
        <end position="98"/>
    </location>
</feature>
<dbReference type="InterPro" id="IPR001650">
    <property type="entry name" value="Helicase_C-like"/>
</dbReference>
<dbReference type="FunFam" id="1.10.10.10:FF:000495">
    <property type="entry name" value="RecQ family helicase MusN"/>
    <property type="match status" value="1"/>
</dbReference>
<dbReference type="Pfam" id="PF00270">
    <property type="entry name" value="DEAD"/>
    <property type="match status" value="1"/>
</dbReference>
<dbReference type="InterPro" id="IPR018982">
    <property type="entry name" value="RQC_domain"/>
</dbReference>
<dbReference type="GO" id="GO:0031422">
    <property type="term" value="C:RecQ family helicase-topoisomerase III complex"/>
    <property type="evidence" value="ECO:0007669"/>
    <property type="project" value="UniProtKB-ARBA"/>
</dbReference>
<feature type="compositionally biased region" description="Acidic residues" evidence="15">
    <location>
        <begin position="324"/>
        <end position="334"/>
    </location>
</feature>
<dbReference type="InterPro" id="IPR027417">
    <property type="entry name" value="P-loop_NTPase"/>
</dbReference>
<dbReference type="GO" id="GO:0005524">
    <property type="term" value="F:ATP binding"/>
    <property type="evidence" value="ECO:0007669"/>
    <property type="project" value="UniProtKB-KW"/>
</dbReference>
<comment type="caution">
    <text evidence="18">The sequence shown here is derived from an EMBL/GenBank/DDBJ whole genome shotgun (WGS) entry which is preliminary data.</text>
</comment>
<feature type="compositionally biased region" description="Polar residues" evidence="15">
    <location>
        <begin position="57"/>
        <end position="77"/>
    </location>
</feature>
<dbReference type="PROSITE" id="PS51194">
    <property type="entry name" value="HELICASE_CTER"/>
    <property type="match status" value="1"/>
</dbReference>
<gene>
    <name evidence="18" type="ORF">CANVERA_P3598</name>
</gene>
<evidence type="ECO:0000256" key="4">
    <source>
        <dbReference type="ARBA" id="ARBA00022763"/>
    </source>
</evidence>
<dbReference type="EC" id="5.6.2.4" evidence="14"/>
<keyword evidence="4" id="KW-0227">DNA damage</keyword>
<dbReference type="Pfam" id="PF00271">
    <property type="entry name" value="Helicase_C"/>
    <property type="match status" value="1"/>
</dbReference>
<dbReference type="FunFam" id="3.40.50.300:FF:000296">
    <property type="entry name" value="ATP-dependent DNA helicase RecQ"/>
    <property type="match status" value="1"/>
</dbReference>
<keyword evidence="19" id="KW-1185">Reference proteome</keyword>
<dbReference type="PROSITE" id="PS51192">
    <property type="entry name" value="HELICASE_ATP_BIND_1"/>
    <property type="match status" value="1"/>
</dbReference>
<feature type="domain" description="Helicase C-terminal" evidence="17">
    <location>
        <begin position="683"/>
        <end position="830"/>
    </location>
</feature>
<evidence type="ECO:0000256" key="9">
    <source>
        <dbReference type="ARBA" id="ARBA00023204"/>
    </source>
</evidence>
<accession>A0A9W4XB52</accession>
<keyword evidence="9" id="KW-0234">DNA repair</keyword>
<dbReference type="SMART" id="SM00956">
    <property type="entry name" value="RQC"/>
    <property type="match status" value="1"/>
</dbReference>
<evidence type="ECO:0000256" key="12">
    <source>
        <dbReference type="ARBA" id="ARBA00034617"/>
    </source>
</evidence>
<dbReference type="GO" id="GO:0003677">
    <property type="term" value="F:DNA binding"/>
    <property type="evidence" value="ECO:0007669"/>
    <property type="project" value="UniProtKB-KW"/>
</dbReference>
<dbReference type="SMART" id="SM00490">
    <property type="entry name" value="HELICc"/>
    <property type="match status" value="1"/>
</dbReference>
<dbReference type="CDD" id="cd18794">
    <property type="entry name" value="SF2_C_RecQ"/>
    <property type="match status" value="1"/>
</dbReference>
<evidence type="ECO:0000259" key="16">
    <source>
        <dbReference type="PROSITE" id="PS51192"/>
    </source>
</evidence>
<evidence type="ECO:0000256" key="10">
    <source>
        <dbReference type="ARBA" id="ARBA00023235"/>
    </source>
</evidence>
<dbReference type="GO" id="GO:0006260">
    <property type="term" value="P:DNA replication"/>
    <property type="evidence" value="ECO:0007669"/>
    <property type="project" value="InterPro"/>
</dbReference>
<dbReference type="InterPro" id="IPR032284">
    <property type="entry name" value="RecQ_Zn-bd"/>
</dbReference>
<evidence type="ECO:0000256" key="5">
    <source>
        <dbReference type="ARBA" id="ARBA00022801"/>
    </source>
</evidence>
<dbReference type="InterPro" id="IPR014001">
    <property type="entry name" value="Helicase_ATP-bd"/>
</dbReference>
<comment type="subcellular location">
    <subcellularLocation>
        <location evidence="1 14">Nucleus</location>
    </subcellularLocation>
</comment>
<feature type="region of interest" description="Disordered" evidence="15">
    <location>
        <begin position="57"/>
        <end position="98"/>
    </location>
</feature>
<keyword evidence="3 14" id="KW-0547">Nucleotide-binding</keyword>
<comment type="catalytic activity">
    <reaction evidence="12 14">
        <text>Couples ATP hydrolysis with the unwinding of duplex DNA by translocating in the 3'-5' direction.</text>
        <dbReference type="EC" id="5.6.2.4"/>
    </reaction>
</comment>
<evidence type="ECO:0000256" key="14">
    <source>
        <dbReference type="RuleBase" id="RU364117"/>
    </source>
</evidence>
<keyword evidence="7 14" id="KW-0067">ATP-binding</keyword>
<evidence type="ECO:0000256" key="8">
    <source>
        <dbReference type="ARBA" id="ARBA00023125"/>
    </source>
</evidence>
<dbReference type="InterPro" id="IPR004589">
    <property type="entry name" value="DNA_helicase_ATP-dep_RecQ"/>
</dbReference>
<dbReference type="GO" id="GO:0005737">
    <property type="term" value="C:cytoplasm"/>
    <property type="evidence" value="ECO:0007669"/>
    <property type="project" value="TreeGrafter"/>
</dbReference>
<keyword evidence="8" id="KW-0238">DNA-binding</keyword>
<dbReference type="GO" id="GO:0009378">
    <property type="term" value="F:four-way junction helicase activity"/>
    <property type="evidence" value="ECO:0007669"/>
    <property type="project" value="TreeGrafter"/>
</dbReference>
<dbReference type="Pfam" id="PF09382">
    <property type="entry name" value="RQC"/>
    <property type="match status" value="1"/>
</dbReference>
<dbReference type="InterPro" id="IPR036390">
    <property type="entry name" value="WH_DNA-bd_sf"/>
</dbReference>
<evidence type="ECO:0000256" key="11">
    <source>
        <dbReference type="ARBA" id="ARBA00023242"/>
    </source>
</evidence>
<keyword evidence="10" id="KW-0413">Isomerase</keyword>
<evidence type="ECO:0000259" key="17">
    <source>
        <dbReference type="PROSITE" id="PS51194"/>
    </source>
</evidence>
<comment type="similarity">
    <text evidence="2 14">Belongs to the helicase family. RecQ subfamily.</text>
</comment>
<evidence type="ECO:0000256" key="7">
    <source>
        <dbReference type="ARBA" id="ARBA00022840"/>
    </source>
</evidence>
<dbReference type="GO" id="GO:0016787">
    <property type="term" value="F:hydrolase activity"/>
    <property type="evidence" value="ECO:0007669"/>
    <property type="project" value="UniProtKB-KW"/>
</dbReference>
<name>A0A9W4XB52_9ASCO</name>
<dbReference type="GO" id="GO:0006312">
    <property type="term" value="P:mitotic recombination"/>
    <property type="evidence" value="ECO:0007669"/>
    <property type="project" value="UniProtKB-ARBA"/>
</dbReference>
<dbReference type="GO" id="GO:0000729">
    <property type="term" value="P:DNA double-strand break processing"/>
    <property type="evidence" value="ECO:0007669"/>
    <property type="project" value="UniProtKB-ARBA"/>
</dbReference>
<evidence type="ECO:0000313" key="19">
    <source>
        <dbReference type="Proteomes" id="UP001152885"/>
    </source>
</evidence>
<comment type="catalytic activity">
    <reaction evidence="13 14">
        <text>ATP + H2O = ADP + phosphate + H(+)</text>
        <dbReference type="Rhea" id="RHEA:13065"/>
        <dbReference type="ChEBI" id="CHEBI:15377"/>
        <dbReference type="ChEBI" id="CHEBI:15378"/>
        <dbReference type="ChEBI" id="CHEBI:30616"/>
        <dbReference type="ChEBI" id="CHEBI:43474"/>
        <dbReference type="ChEBI" id="CHEBI:456216"/>
    </reaction>
</comment>
<feature type="region of interest" description="Disordered" evidence="15">
    <location>
        <begin position="299"/>
        <end position="334"/>
    </location>
</feature>
<keyword evidence="5 14" id="KW-0378">Hydrolase</keyword>
<dbReference type="Gene3D" id="1.10.10.10">
    <property type="entry name" value="Winged helix-like DNA-binding domain superfamily/Winged helix DNA-binding domain"/>
    <property type="match status" value="1"/>
</dbReference>
<dbReference type="FunFam" id="3.40.50.300:FF:000340">
    <property type="entry name" value="Bloom syndrome, RecQ helicase"/>
    <property type="match status" value="1"/>
</dbReference>
<dbReference type="SMART" id="SM00487">
    <property type="entry name" value="DEXDc"/>
    <property type="match status" value="1"/>
</dbReference>
<evidence type="ECO:0000256" key="1">
    <source>
        <dbReference type="ARBA" id="ARBA00004123"/>
    </source>
</evidence>
<dbReference type="InterPro" id="IPR036388">
    <property type="entry name" value="WH-like_DNA-bd_sf"/>
</dbReference>
<sequence length="988" mass="113380">MIQQNLSTELGWLNQSHPYKPLESQLNIILKKYPNLLNNQQNMKTPSHFQIHNINSSNKENQLPKQSHNTRIQSQLRRNNRSELPLRNLPNQSQLPSTTLQINNCQPNTNTNTIDDIVDLTFDTTSPIINKASTSLQKTPTHSLNKTSFNRSARDGINSLINSPFISSSRVKRVGDNEPIFNSKRRKLPQLSLDKCHQLITLQQQKIELLEHKIKIGDSTSLSLDSKVDIFKDLESEIKEIEVKIRSCYEIDEPTIQSIAGADNQIENARNINKNVHSDNEHSELEDNFENAELEGLLTPTQDREDGEDDDELKDFIDDKSDSDFDDYEPPVADSEDELENIRLSADTATKMGINYNNEVIEEDDIETDFTQLNVEREIDYIEISDSSDSEDLDLNDNLRSEELLKKITQYKYKEEDNKIDLSSSPRVVESEDDFSDDEDLFTLMSKPKVIPGSEPFIDEVYSVLQKVFNLKTFRSNQLEAITSTLLGKDTFVLMPTGGGKSLCYQLPALIQGGKTKGTTIVISPLISLMQDQVSHLLNKNIKAGMISSKADHSENKNNLHLFRENLLDIVYFSPEKVNKSNMIKKIISKLYQNGELARVVIDEAHCLSSWGHDFRPDYKGMSFFKEKFPNVPVMALTATANEKVTMDVIHHLKMDNPKFLKQSFNRINLYYEIKWKTGNFIELIKDYIETKYKDKTGIIYCHSKNSCEQTSAKLASFGIKCSFYHAGMSPEDRFEIQNNWQQGKILVICATIAFGMGIDKSDVRFVIHSFIPRSLEGYYQETGRAGRDGEKSECILFYSYKDARSLQGMIQRDPDLDDDGKESHLSKLRQVVQYCENKTDCRRKLVLQYFNESFDPKNCGKQCDNCKNFNHITVIEKDVTEYAKDIIKLVKSIQKQKVTILHCQDVFKGLNHSKIVKMRHNTNEYHGKGKSLDRTDIERIFFYLLSEQCLQEYQLMKSGFASTYVSTGKNANLVLNGRKIIKIRFHK</sequence>
<evidence type="ECO:0000313" key="18">
    <source>
        <dbReference type="EMBL" id="CAI5759089.1"/>
    </source>
</evidence>
<evidence type="ECO:0000256" key="15">
    <source>
        <dbReference type="SAM" id="MobiDB-lite"/>
    </source>
</evidence>
<dbReference type="Pfam" id="PF16124">
    <property type="entry name" value="RecQ_Zn_bind"/>
    <property type="match status" value="1"/>
</dbReference>
<evidence type="ECO:0000256" key="13">
    <source>
        <dbReference type="ARBA" id="ARBA00049360"/>
    </source>
</evidence>
<dbReference type="OrthoDB" id="10261556at2759"/>
<keyword evidence="11 14" id="KW-0539">Nucleus</keyword>
<dbReference type="EMBL" id="CANTUO010000003">
    <property type="protein sequence ID" value="CAI5759089.1"/>
    <property type="molecule type" value="Genomic_DNA"/>
</dbReference>
<proteinExistence type="inferred from homology"/>
<dbReference type="GO" id="GO:0031573">
    <property type="term" value="P:mitotic intra-S DNA damage checkpoint signaling"/>
    <property type="evidence" value="ECO:0007669"/>
    <property type="project" value="UniProtKB-ARBA"/>
</dbReference>
<evidence type="ECO:0000256" key="2">
    <source>
        <dbReference type="ARBA" id="ARBA00005446"/>
    </source>
</evidence>